<protein>
    <submittedName>
        <fullName evidence="1">Uncharacterized protein</fullName>
    </submittedName>
</protein>
<evidence type="ECO:0000313" key="1">
    <source>
        <dbReference type="EMBL" id="CAD9777579.1"/>
    </source>
</evidence>
<accession>A0A7S2U437</accession>
<dbReference type="EMBL" id="HBHP01035083">
    <property type="protein sequence ID" value="CAD9777579.1"/>
    <property type="molecule type" value="Transcribed_RNA"/>
</dbReference>
<gene>
    <name evidence="1" type="ORF">LSP00402_LOCUS21595</name>
</gene>
<proteinExistence type="predicted"/>
<organism evidence="1">
    <name type="scientific">Lotharella oceanica</name>
    <dbReference type="NCBI Taxonomy" id="641309"/>
    <lineage>
        <taxon>Eukaryota</taxon>
        <taxon>Sar</taxon>
        <taxon>Rhizaria</taxon>
        <taxon>Cercozoa</taxon>
        <taxon>Chlorarachniophyceae</taxon>
        <taxon>Lotharella</taxon>
    </lineage>
</organism>
<name>A0A7S2U437_9EUKA</name>
<sequence length="199" mass="22980">MARHFPTGYHCARMGSFVRNMSDATAEVCPSGGAGGWSPWFKNLENDPVPLSQSTSALLETGYEDGFIEFYKEHIDWDPERNITEIILAFPLGARWSVSKKRIHQRSRGYYETLLDLRTKNIDPRTGSYLEAMWYDVFHPDRLQSFSGPPCELPLLDDSRIVTEQEMYEIVQRILDARGVTYDYVKFRLTEALDTKRKA</sequence>
<reference evidence="1" key="1">
    <citation type="submission" date="2021-01" db="EMBL/GenBank/DDBJ databases">
        <authorList>
            <person name="Corre E."/>
            <person name="Pelletier E."/>
            <person name="Niang G."/>
            <person name="Scheremetjew M."/>
            <person name="Finn R."/>
            <person name="Kale V."/>
            <person name="Holt S."/>
            <person name="Cochrane G."/>
            <person name="Meng A."/>
            <person name="Brown T."/>
            <person name="Cohen L."/>
        </authorList>
    </citation>
    <scope>NUCLEOTIDE SEQUENCE</scope>
    <source>
        <strain evidence="1">CCMP622</strain>
    </source>
</reference>
<dbReference type="AlphaFoldDB" id="A0A7S2U437"/>